<evidence type="ECO:0000313" key="3">
    <source>
        <dbReference type="EMBL" id="CEJ61585.1"/>
    </source>
</evidence>
<feature type="compositionally biased region" description="Low complexity" evidence="1">
    <location>
        <begin position="221"/>
        <end position="235"/>
    </location>
</feature>
<accession>A0A0F7U1T1</accession>
<feature type="compositionally biased region" description="Low complexity" evidence="1">
    <location>
        <begin position="520"/>
        <end position="538"/>
    </location>
</feature>
<name>A0A0F7U1T1_PENBI</name>
<gene>
    <name evidence="3" type="ORF">PMG11_10115</name>
</gene>
<dbReference type="Proteomes" id="UP000042958">
    <property type="component" value="Unassembled WGS sequence"/>
</dbReference>
<proteinExistence type="predicted"/>
<dbReference type="STRING" id="104259.A0A0F7U1T1"/>
<dbReference type="OrthoDB" id="25896at2759"/>
<keyword evidence="2" id="KW-0732">Signal</keyword>
<protein>
    <submittedName>
        <fullName evidence="3">Uncharacterized protein</fullName>
    </submittedName>
</protein>
<reference evidence="4" key="1">
    <citation type="journal article" date="2015" name="Genome Announc.">
        <title>Draft genome sequence of the fungus Penicillium brasilianum MG11.</title>
        <authorList>
            <person name="Horn F."/>
            <person name="Linde J."/>
            <person name="Mattern D.J."/>
            <person name="Walther G."/>
            <person name="Guthke R."/>
            <person name="Brakhage A.A."/>
            <person name="Valiante V."/>
        </authorList>
    </citation>
    <scope>NUCLEOTIDE SEQUENCE [LARGE SCALE GENOMIC DNA]</scope>
    <source>
        <strain evidence="4">MG11</strain>
    </source>
</reference>
<feature type="signal peptide" evidence="2">
    <location>
        <begin position="1"/>
        <end position="19"/>
    </location>
</feature>
<evidence type="ECO:0000313" key="4">
    <source>
        <dbReference type="Proteomes" id="UP000042958"/>
    </source>
</evidence>
<evidence type="ECO:0000256" key="1">
    <source>
        <dbReference type="SAM" id="MobiDB-lite"/>
    </source>
</evidence>
<feature type="compositionally biased region" description="Low complexity" evidence="1">
    <location>
        <begin position="499"/>
        <end position="509"/>
    </location>
</feature>
<feature type="chain" id="PRO_5002522912" evidence="2">
    <location>
        <begin position="20"/>
        <end position="716"/>
    </location>
</feature>
<dbReference type="EMBL" id="CDHK01000011">
    <property type="protein sequence ID" value="CEJ61585.1"/>
    <property type="molecule type" value="Genomic_DNA"/>
</dbReference>
<organism evidence="3 4">
    <name type="scientific">Penicillium brasilianum</name>
    <dbReference type="NCBI Taxonomy" id="104259"/>
    <lineage>
        <taxon>Eukaryota</taxon>
        <taxon>Fungi</taxon>
        <taxon>Dikarya</taxon>
        <taxon>Ascomycota</taxon>
        <taxon>Pezizomycotina</taxon>
        <taxon>Eurotiomycetes</taxon>
        <taxon>Eurotiomycetidae</taxon>
        <taxon>Eurotiales</taxon>
        <taxon>Aspergillaceae</taxon>
        <taxon>Penicillium</taxon>
    </lineage>
</organism>
<dbReference type="AlphaFoldDB" id="A0A0F7U1T1"/>
<feature type="region of interest" description="Disordered" evidence="1">
    <location>
        <begin position="322"/>
        <end position="359"/>
    </location>
</feature>
<feature type="region of interest" description="Disordered" evidence="1">
    <location>
        <begin position="465"/>
        <end position="541"/>
    </location>
</feature>
<feature type="region of interest" description="Disordered" evidence="1">
    <location>
        <begin position="216"/>
        <end position="235"/>
    </location>
</feature>
<keyword evidence="4" id="KW-1185">Reference proteome</keyword>
<sequence length="716" mass="79004">MIVAEVIAVVACVAAVVSAYHDGNQLFDAIKEKWKKFRHPPALAIDASANDLEWSLRRGREEILTEWNAHASRLGRHFEDGDPLAREQMKDIVIELQSALLTNLRENNAEFDMLALVQASDRGRVRTITVFHNLYQRLTQAAPIPPPISFGPVPIDPTSRLFYWINLIEKQYLAQLPPSRYVQSRSSFPGPRVLAGGSSGPQLDMLNFIRQVEEQAVSPQSRRSSGSRASFGSLLSGRRRSSVEVYSPRGDTSSRFGSFGSGAGLPPMFEMPGQYTIVDRAPDGSYGSVGGLAADPHDYFEQDQINRSTAARLQLNIPRERAQHEMPDSALPTELHSPRQHDSAPSSSGGDDTNYDPLTLEMTANPWSMDAGQTTATPLRMDVDAGPSGMDWSRTSSPDPLHEPAARVHPLRTTVDSMYLLGMHAPWAEEFSPLDSHERHIPAVMDSSFESRGIPQLQTEETIRQEHYTSPPPHLPAASRNRPNLQIGRPQPTNSRDLPTPISTGTSPPTRNPIPPPKHTPSISSTNSGTSSASSDPSLRNCWPPSNDNNYAGFCKGAWKFSSGLGGFKVHSEPKGYYSMVSKWRCATCFFEMPLDPDSRRNDPKFNTEVLTHSSTGIRYRWAFLAKSHIKCKRSPTGRLGKPNGPFGCIFCCRERGGPVKALEGLDAFMTHLGSEHRYCVEEALLERARCVVGRVAGVGEDFDVNILPLEELEGS</sequence>
<feature type="compositionally biased region" description="Pro residues" evidence="1">
    <location>
        <begin position="510"/>
        <end position="519"/>
    </location>
</feature>
<evidence type="ECO:0000256" key="2">
    <source>
        <dbReference type="SAM" id="SignalP"/>
    </source>
</evidence>